<reference evidence="2 3" key="1">
    <citation type="submission" date="2014-07" db="EMBL/GenBank/DDBJ databases">
        <title>Methanogenic archaea and the global carbon cycle.</title>
        <authorList>
            <person name="Henriksen J.R."/>
            <person name="Luke J."/>
            <person name="Reinhart S."/>
            <person name="Benedict M.N."/>
            <person name="Youngblut N.D."/>
            <person name="Metcalf M.E."/>
            <person name="Whitaker R.J."/>
            <person name="Metcalf W.W."/>
        </authorList>
    </citation>
    <scope>NUCLEOTIDE SEQUENCE [LARGE SCALE GENOMIC DNA]</scope>
    <source>
        <strain evidence="2 3">MM1</strain>
    </source>
</reference>
<dbReference type="SUPFAM" id="SSF53300">
    <property type="entry name" value="vWA-like"/>
    <property type="match status" value="1"/>
</dbReference>
<dbReference type="SMART" id="SM00327">
    <property type="entry name" value="VWA"/>
    <property type="match status" value="1"/>
</dbReference>
<dbReference type="InterPro" id="IPR051928">
    <property type="entry name" value="NorD/CobT"/>
</dbReference>
<dbReference type="PROSITE" id="PS50234">
    <property type="entry name" value="VWFA"/>
    <property type="match status" value="1"/>
</dbReference>
<dbReference type="HOGENOM" id="CLU_275293_0_0_2"/>
<evidence type="ECO:0000259" key="1">
    <source>
        <dbReference type="PROSITE" id="PS50234"/>
    </source>
</evidence>
<dbReference type="EMBL" id="CP009518">
    <property type="protein sequence ID" value="AKB84771.1"/>
    <property type="molecule type" value="Genomic_DNA"/>
</dbReference>
<dbReference type="InterPro" id="IPR036465">
    <property type="entry name" value="vWFA_dom_sf"/>
</dbReference>
<dbReference type="PATRIC" id="fig|1434104.5.peg.775"/>
<organism evidence="2 3">
    <name type="scientific">Methanococcoides methylutens MM1</name>
    <dbReference type="NCBI Taxonomy" id="1434104"/>
    <lineage>
        <taxon>Archaea</taxon>
        <taxon>Methanobacteriati</taxon>
        <taxon>Methanobacteriota</taxon>
        <taxon>Stenosarchaea group</taxon>
        <taxon>Methanomicrobia</taxon>
        <taxon>Methanosarcinales</taxon>
        <taxon>Methanosarcinaceae</taxon>
        <taxon>Methanococcoides</taxon>
    </lineage>
</organism>
<protein>
    <submittedName>
        <fullName evidence="2">Nitric oxide reductase activation protein NorD</fullName>
    </submittedName>
</protein>
<sequence length="1056" mass="119968">MSQDEEKSSHLKVIIESLGSADLLDGLSDAEVSDISDGFEKLPVEILSSFIKDPSLIEEWMEMAGEIRSLNLSAGKTFLGSIGALYPLLDKDLLDIWYPMVKDVAGRKWRIAVEFIEQTADVFSVLPEHQRKTVLLRSNTFSDIDLHLFLTFFSSAPLVVAAISKSEFDEWVHIGKELADEDLEVAKMFLKRTPKFIDRIDISELEEYMKKGKDLFSHEEHEATITFYDSVLRGLEKDLRRYDREETVHLIDIGLQLTHICWRCVESFLENAPEALTHLEEEEFEEWVSVGMSISRSSTFYGSNYFHSSLSVLKNTDRKHYSIIFANAKLLAEKNSMLAGIYFSILSDVLLNIHPKEVEKWVHTGLDVFKIDIESAFNFFRNSPSLLKDLDVTELDEWAENGLSILGSDKSGGRSYFSLRSKSATEFVEKLMSGVALKRVSKVLKYYSVGIAGVNFTVRSKSFLPGDFSRYPNPIVSGRTIYLEPTVKGYGDFEDNFTIYKLSVMHEVGHIQFGTSTFEPRDIRSLLEKRGIQLSEITNIPDATGEVRFSEESFFDISVVAAIIGKLPAPFIAADIMGIIEDARVEYMTTSLYRGIRREFEKVRSQMSQKRPVPASDISTFMEYLLLSSVGIAPPFGIREDLKEIVGKVSEMVVTNVFRQDSSTLDSLEATLDIYEILVNRFGPLELLEYEPVRNFDYRGIGIGAISVTRTTDEEFTEQVMESFIPHTALLNDEELTEARSGKGPEYAKSKNWEVLGSYSYDEWDSRMQDYKNDWCTVYEVSPSGTDNEFYLDSREHYAREITQINRIFKVMKPESFRKLRRQLDGDDYDLDALIEAFADRKCGINPTDRLYIRRDKRERDVATLFLLDMSASTKKKLDNGRRILDVEKDSLIIMTQALESIGDKYAIAAFSGNTRSDVEFYSIKEFNETFSEEAECKISALEPALNTRLGAAIRHSIYKLKGIDAKVKLLVLLSDGDPYDLGFADGKYEGQQAFEDTRVAIQEGNALGMHFFCITVDSEAGEYLDSIFSDVGYTIIDNAATLPERLPMLYNRITS</sequence>
<evidence type="ECO:0000313" key="3">
    <source>
        <dbReference type="Proteomes" id="UP000033048"/>
    </source>
</evidence>
<dbReference type="Gene3D" id="3.40.50.410">
    <property type="entry name" value="von Willebrand factor, type A domain"/>
    <property type="match status" value="1"/>
</dbReference>
<proteinExistence type="predicted"/>
<dbReference type="PANTHER" id="PTHR41248">
    <property type="entry name" value="NORD PROTEIN"/>
    <property type="match status" value="1"/>
</dbReference>
<gene>
    <name evidence="2" type="ORF">MCMEM_0718</name>
</gene>
<dbReference type="PANTHER" id="PTHR41248:SF1">
    <property type="entry name" value="NORD PROTEIN"/>
    <property type="match status" value="1"/>
</dbReference>
<accession>A0A0E3SQ92</accession>
<dbReference type="STRING" id="1434104.MCMEM_0718"/>
<dbReference type="InterPro" id="IPR002035">
    <property type="entry name" value="VWF_A"/>
</dbReference>
<name>A0A0E3SQ92_METMT</name>
<keyword evidence="3" id="KW-1185">Reference proteome</keyword>
<feature type="domain" description="VWFA" evidence="1">
    <location>
        <begin position="863"/>
        <end position="1054"/>
    </location>
</feature>
<dbReference type="KEGG" id="mmet:MCMEM_0718"/>
<dbReference type="OrthoDB" id="124314at2157"/>
<dbReference type="RefSeq" id="WP_052721296.1">
    <property type="nucleotide sequence ID" value="NZ_CP009518.1"/>
</dbReference>
<dbReference type="CDD" id="cd01454">
    <property type="entry name" value="vWA_norD_type"/>
    <property type="match status" value="1"/>
</dbReference>
<dbReference type="AlphaFoldDB" id="A0A0E3SQ92"/>
<dbReference type="GeneID" id="25417967"/>
<evidence type="ECO:0000313" key="2">
    <source>
        <dbReference type="EMBL" id="AKB84771.1"/>
    </source>
</evidence>
<dbReference type="Proteomes" id="UP000033048">
    <property type="component" value="Chromosome"/>
</dbReference>